<dbReference type="InterPro" id="IPR023753">
    <property type="entry name" value="FAD/NAD-binding_dom"/>
</dbReference>
<reference evidence="2 3" key="1">
    <citation type="submission" date="2023-05" db="EMBL/GenBank/DDBJ databases">
        <title>B98-5 Cell Line De Novo Hybrid Assembly: An Optical Mapping Approach.</title>
        <authorList>
            <person name="Kananen K."/>
            <person name="Auerbach J.A."/>
            <person name="Kautto E."/>
            <person name="Blachly J.S."/>
        </authorList>
    </citation>
    <scope>NUCLEOTIDE SEQUENCE [LARGE SCALE GENOMIC DNA]</scope>
    <source>
        <strain evidence="2">B95-8</strain>
        <tissue evidence="2">Cell line</tissue>
    </source>
</reference>
<gene>
    <name evidence="2" type="ORF">P7K49_017525</name>
</gene>
<keyword evidence="3" id="KW-1185">Reference proteome</keyword>
<dbReference type="Gene3D" id="3.50.50.100">
    <property type="match status" value="1"/>
</dbReference>
<organism evidence="2 3">
    <name type="scientific">Saguinus oedipus</name>
    <name type="common">Cotton-top tamarin</name>
    <name type="synonym">Oedipomidas oedipus</name>
    <dbReference type="NCBI Taxonomy" id="9490"/>
    <lineage>
        <taxon>Eukaryota</taxon>
        <taxon>Metazoa</taxon>
        <taxon>Chordata</taxon>
        <taxon>Craniata</taxon>
        <taxon>Vertebrata</taxon>
        <taxon>Euteleostomi</taxon>
        <taxon>Mammalia</taxon>
        <taxon>Eutheria</taxon>
        <taxon>Euarchontoglires</taxon>
        <taxon>Primates</taxon>
        <taxon>Haplorrhini</taxon>
        <taxon>Platyrrhini</taxon>
        <taxon>Cebidae</taxon>
        <taxon>Callitrichinae</taxon>
        <taxon>Saguinus</taxon>
    </lineage>
</organism>
<dbReference type="Pfam" id="PF07992">
    <property type="entry name" value="Pyr_redox_2"/>
    <property type="match status" value="1"/>
</dbReference>
<dbReference type="InterPro" id="IPR015904">
    <property type="entry name" value="Sulphide_quinone_reductase"/>
</dbReference>
<evidence type="ECO:0000313" key="3">
    <source>
        <dbReference type="Proteomes" id="UP001266305"/>
    </source>
</evidence>
<feature type="domain" description="FAD/NAD(P)-binding" evidence="1">
    <location>
        <begin position="44"/>
        <end position="147"/>
    </location>
</feature>
<comment type="caution">
    <text evidence="2">The sequence shown here is derived from an EMBL/GenBank/DDBJ whole genome shotgun (WGS) entry which is preliminary data.</text>
</comment>
<accession>A0ABQ9V2S2</accession>
<dbReference type="SUPFAM" id="SSF51905">
    <property type="entry name" value="FAD/NAD(P)-binding domain"/>
    <property type="match status" value="1"/>
</dbReference>
<dbReference type="PANTHER" id="PTHR10632:SF2">
    <property type="entry name" value="SULFIDE:QUINONE OXIDOREDUCTASE, MITOCHONDRIAL"/>
    <property type="match status" value="1"/>
</dbReference>
<dbReference type="PANTHER" id="PTHR10632">
    <property type="entry name" value="SULFIDE:QUINONE OXIDOREDUCTASE"/>
    <property type="match status" value="1"/>
</dbReference>
<proteinExistence type="predicted"/>
<evidence type="ECO:0000259" key="1">
    <source>
        <dbReference type="Pfam" id="PF07992"/>
    </source>
</evidence>
<dbReference type="InterPro" id="IPR036188">
    <property type="entry name" value="FAD/NAD-bd_sf"/>
</dbReference>
<evidence type="ECO:0000313" key="2">
    <source>
        <dbReference type="EMBL" id="KAK2103669.1"/>
    </source>
</evidence>
<name>A0ABQ9V2S2_SAGOE</name>
<dbReference type="Proteomes" id="UP001266305">
    <property type="component" value="Unassembled WGS sequence"/>
</dbReference>
<dbReference type="EMBL" id="JASSZA010000008">
    <property type="protein sequence ID" value="KAK2103669.1"/>
    <property type="molecule type" value="Genomic_DNA"/>
</dbReference>
<protein>
    <recommendedName>
        <fullName evidence="1">FAD/NAD(P)-binding domain-containing protein</fullName>
    </recommendedName>
</protein>
<sequence>MVPPVAVVSGPRAQLFACLLRLGTQQVSPLQLHTGASHAARNHYEVLVLGGGSGGITMAARMKRKVGAENVAVVEPSERHFYQPIWTLVGAGAKQLSSSGRPTASVIPSGVEWIKARVVELNPDKNCIHTDNGKEISYRYLIIALGIQLDYEKVPCGTFCVMLAYLY</sequence>